<evidence type="ECO:0000256" key="2">
    <source>
        <dbReference type="ARBA" id="ARBA00022630"/>
    </source>
</evidence>
<dbReference type="PANTHER" id="PTHR43004:SF19">
    <property type="entry name" value="BINDING MONOOXYGENASE, PUTATIVE (JCVI)-RELATED"/>
    <property type="match status" value="1"/>
</dbReference>
<dbReference type="AlphaFoldDB" id="A0A9Y2IGF8"/>
<dbReference type="Pfam" id="PF01494">
    <property type="entry name" value="FAD_binding_3"/>
    <property type="match status" value="1"/>
</dbReference>
<dbReference type="InterPro" id="IPR002938">
    <property type="entry name" value="FAD-bd"/>
</dbReference>
<evidence type="ECO:0000313" key="5">
    <source>
        <dbReference type="EMBL" id="WIX79484.1"/>
    </source>
</evidence>
<organism evidence="5 6">
    <name type="scientific">Amycolatopsis carbonis</name>
    <dbReference type="NCBI Taxonomy" id="715471"/>
    <lineage>
        <taxon>Bacteria</taxon>
        <taxon>Bacillati</taxon>
        <taxon>Actinomycetota</taxon>
        <taxon>Actinomycetes</taxon>
        <taxon>Pseudonocardiales</taxon>
        <taxon>Pseudonocardiaceae</taxon>
        <taxon>Amycolatopsis</taxon>
    </lineage>
</organism>
<keyword evidence="2" id="KW-0285">Flavoprotein</keyword>
<protein>
    <submittedName>
        <fullName evidence="5">FAD-dependent monooxygenase</fullName>
    </submittedName>
</protein>
<dbReference type="RefSeq" id="WP_285970172.1">
    <property type="nucleotide sequence ID" value="NZ_CP127294.1"/>
</dbReference>
<dbReference type="Proteomes" id="UP001236014">
    <property type="component" value="Chromosome"/>
</dbReference>
<dbReference type="KEGG" id="acab:QRX50_01315"/>
<dbReference type="InterPro" id="IPR036188">
    <property type="entry name" value="FAD/NAD-bd_sf"/>
</dbReference>
<dbReference type="EMBL" id="CP127294">
    <property type="protein sequence ID" value="WIX79484.1"/>
    <property type="molecule type" value="Genomic_DNA"/>
</dbReference>
<accession>A0A9Y2IGF8</accession>
<evidence type="ECO:0000313" key="6">
    <source>
        <dbReference type="Proteomes" id="UP001236014"/>
    </source>
</evidence>
<keyword evidence="5" id="KW-0503">Monooxygenase</keyword>
<dbReference type="GO" id="GO:0016709">
    <property type="term" value="F:oxidoreductase activity, acting on paired donors, with incorporation or reduction of molecular oxygen, NAD(P)H as one donor, and incorporation of one atom of oxygen"/>
    <property type="evidence" value="ECO:0007669"/>
    <property type="project" value="UniProtKB-ARBA"/>
</dbReference>
<comment type="cofactor">
    <cofactor evidence="1">
        <name>FAD</name>
        <dbReference type="ChEBI" id="CHEBI:57692"/>
    </cofactor>
</comment>
<keyword evidence="5" id="KW-0560">Oxidoreductase</keyword>
<dbReference type="Gene3D" id="3.50.50.60">
    <property type="entry name" value="FAD/NAD(P)-binding domain"/>
    <property type="match status" value="1"/>
</dbReference>
<name>A0A9Y2IGF8_9PSEU</name>
<dbReference type="GO" id="GO:0071949">
    <property type="term" value="F:FAD binding"/>
    <property type="evidence" value="ECO:0007669"/>
    <property type="project" value="InterPro"/>
</dbReference>
<dbReference type="Gene3D" id="3.40.30.120">
    <property type="match status" value="1"/>
</dbReference>
<dbReference type="SUPFAM" id="SSF51905">
    <property type="entry name" value="FAD/NAD(P)-binding domain"/>
    <property type="match status" value="1"/>
</dbReference>
<reference evidence="5 6" key="1">
    <citation type="submission" date="2023-06" db="EMBL/GenBank/DDBJ databases">
        <authorList>
            <person name="Oyuntsetseg B."/>
            <person name="Kim S.B."/>
        </authorList>
    </citation>
    <scope>NUCLEOTIDE SEQUENCE [LARGE SCALE GENOMIC DNA]</scope>
    <source>
        <strain evidence="5 6">2-15</strain>
    </source>
</reference>
<dbReference type="PANTHER" id="PTHR43004">
    <property type="entry name" value="TRK SYSTEM POTASSIUM UPTAKE PROTEIN"/>
    <property type="match status" value="1"/>
</dbReference>
<evidence type="ECO:0000259" key="4">
    <source>
        <dbReference type="Pfam" id="PF01494"/>
    </source>
</evidence>
<dbReference type="PRINTS" id="PR00420">
    <property type="entry name" value="RNGMNOXGNASE"/>
</dbReference>
<gene>
    <name evidence="5" type="ORF">QRX50_01315</name>
</gene>
<keyword evidence="3" id="KW-0274">FAD</keyword>
<evidence type="ECO:0000256" key="1">
    <source>
        <dbReference type="ARBA" id="ARBA00001974"/>
    </source>
</evidence>
<dbReference type="Gene3D" id="3.30.70.2450">
    <property type="match status" value="1"/>
</dbReference>
<keyword evidence="6" id="KW-1185">Reference proteome</keyword>
<evidence type="ECO:0000256" key="3">
    <source>
        <dbReference type="ARBA" id="ARBA00022827"/>
    </source>
</evidence>
<feature type="domain" description="FAD-binding" evidence="4">
    <location>
        <begin position="6"/>
        <end position="341"/>
    </location>
</feature>
<proteinExistence type="predicted"/>
<dbReference type="InterPro" id="IPR050641">
    <property type="entry name" value="RIFMO-like"/>
</dbReference>
<sequence length="468" mass="49678">MNELHADVVVAGAGPTGLMLAAELRLAGVDAVVIERLSERTGLSKALNLQPRTAEMLDLRGLLPRAEERAFATVQEGHFAAVPISYAGWDTRRPYQLGIPQAQVEELLEERFAELGGKVLRGHELVGLSQDAAGVRVVTPELVLSCRYLVGCDGGRSTVRKLLDVPFEGEDGAGYGVVADVVVDRIPDRAAGTWTSMRGMVQSAGETGFCGLIPLAEPLLYRLTFGDRARRPATFGSPVTEAEVHTAFAATYGPAVIKEIRWMSRFSDASRLAAHYRVGHVLLAGDAAHIHFPAGGQGLNLGVQDAANLGWKLAAALNGFADVLDTYEPERRAVGAAVLDNVAAQNGLIPQTRAGRALRALFTTLADLPEVSHHLSGLVSGLAVRYPAPPHAHPLTGARLADFRLPDGSWASTLFHRGHHVLLTTPGADLSGLPPVPGPLSTTDLPALPLAPAALIRPDGYFAWLPVT</sequence>